<reference evidence="2" key="1">
    <citation type="journal article" date="2020" name="Nature">
        <title>Giant virus diversity and host interactions through global metagenomics.</title>
        <authorList>
            <person name="Schulz F."/>
            <person name="Roux S."/>
            <person name="Paez-Espino D."/>
            <person name="Jungbluth S."/>
            <person name="Walsh D.A."/>
            <person name="Denef V.J."/>
            <person name="McMahon K.D."/>
            <person name="Konstantinidis K.T."/>
            <person name="Eloe-Fadrosh E.A."/>
            <person name="Kyrpides N.C."/>
            <person name="Woyke T."/>
        </authorList>
    </citation>
    <scope>NUCLEOTIDE SEQUENCE</scope>
    <source>
        <strain evidence="2">GVMAG-S-1101165-83</strain>
    </source>
</reference>
<dbReference type="EMBL" id="MN740770">
    <property type="protein sequence ID" value="QHU10655.1"/>
    <property type="molecule type" value="Genomic_DNA"/>
</dbReference>
<feature type="transmembrane region" description="Helical" evidence="1">
    <location>
        <begin position="63"/>
        <end position="80"/>
    </location>
</feature>
<evidence type="ECO:0000256" key="1">
    <source>
        <dbReference type="SAM" id="Phobius"/>
    </source>
</evidence>
<name>A0A6C0JY06_9ZZZZ</name>
<organism evidence="2">
    <name type="scientific">viral metagenome</name>
    <dbReference type="NCBI Taxonomy" id="1070528"/>
    <lineage>
        <taxon>unclassified sequences</taxon>
        <taxon>metagenomes</taxon>
        <taxon>organismal metagenomes</taxon>
    </lineage>
</organism>
<keyword evidence="1" id="KW-1133">Transmembrane helix</keyword>
<accession>A0A6C0JY06</accession>
<proteinExistence type="predicted"/>
<evidence type="ECO:0000313" key="2">
    <source>
        <dbReference type="EMBL" id="QHU10655.1"/>
    </source>
</evidence>
<keyword evidence="1" id="KW-0472">Membrane</keyword>
<dbReference type="AlphaFoldDB" id="A0A6C0JY06"/>
<sequence>MFTKLYLDTTNPKLTFSHLFDPATLGPMIVSILLHTVVYVLFCNIVSWVFFGKFLSNTINIRLVSCLILIMFFGFIGRFIHVKDIYKGYNGNMEKTREYTDKHYISWIFIS</sequence>
<protein>
    <submittedName>
        <fullName evidence="2">Uncharacterized protein</fullName>
    </submittedName>
</protein>
<feature type="transmembrane region" description="Helical" evidence="1">
    <location>
        <begin position="28"/>
        <end position="51"/>
    </location>
</feature>
<keyword evidence="1" id="KW-0812">Transmembrane</keyword>